<accession>A0A5M3XTJ6</accession>
<dbReference type="EMBL" id="BLAF01000048">
    <property type="protein sequence ID" value="GES24170.1"/>
    <property type="molecule type" value="Genomic_DNA"/>
</dbReference>
<evidence type="ECO:0000313" key="2">
    <source>
        <dbReference type="EMBL" id="GES24170.1"/>
    </source>
</evidence>
<dbReference type="RefSeq" id="WP_155349025.1">
    <property type="nucleotide sequence ID" value="NZ_BAAAHM010000005.1"/>
</dbReference>
<dbReference type="InterPro" id="IPR000914">
    <property type="entry name" value="SBP_5_dom"/>
</dbReference>
<evidence type="ECO:0000313" key="3">
    <source>
        <dbReference type="Proteomes" id="UP000377595"/>
    </source>
</evidence>
<dbReference type="PIRSF" id="PIRSF002741">
    <property type="entry name" value="MppA"/>
    <property type="match status" value="1"/>
</dbReference>
<comment type="caution">
    <text evidence="2">The sequence shown here is derived from an EMBL/GenBank/DDBJ whole genome shotgun (WGS) entry which is preliminary data.</text>
</comment>
<dbReference type="AlphaFoldDB" id="A0A5M3XTJ6"/>
<dbReference type="Gene3D" id="3.40.190.10">
    <property type="entry name" value="Periplasmic binding protein-like II"/>
    <property type="match status" value="1"/>
</dbReference>
<reference evidence="2 3" key="1">
    <citation type="submission" date="2019-10" db="EMBL/GenBank/DDBJ databases">
        <title>Whole genome shotgun sequence of Acrocarpospora pleiomorpha NBRC 16267.</title>
        <authorList>
            <person name="Ichikawa N."/>
            <person name="Kimura A."/>
            <person name="Kitahashi Y."/>
            <person name="Komaki H."/>
            <person name="Oguchi A."/>
        </authorList>
    </citation>
    <scope>NUCLEOTIDE SEQUENCE [LARGE SCALE GENOMIC DNA]</scope>
    <source>
        <strain evidence="2 3">NBRC 16267</strain>
    </source>
</reference>
<sequence length="533" mass="56941">MTRIFSTKVGQGTVGVLLTLTIPLAACSNAQTQASSPSGSTGLASADREGILRASTGLTTPSLSGSFDPVKSISGCDILLGRLIFGTLIALAPDRTIKPGLVESWDVVDEKTLDLHIRANMKFHNGEVFDAKAVKAGIDRNRAKDSAYAGSLEAIVDTEAVDDKTVRIRTSRPAAGGLLATFAGREGMIPAPASIADGTLGTTPIGAGPFKVAEWRPGESMKLRRHDAYFDPDQFPYAGIDFVHLTDVAAVRNALLADNLDLGFVDLEGIDALKANPRTGAQVNTSDSAYYVNLNTSLHDPPLDNLKVRQALNYAFNRAEVAKTIFGPTAEPKWQIFPKGFPGHDPALENYYTFDPAKAKQLLAEAGYPNGFAMTMQAFPAGPSARSAEVLKSNLADIGVNLTIVPGPNMTQDYHIDKKTNAGQNWWIPRTDPTLTFLSLYGPVGVLNTSKYSNPALNDVVYGVQGSTDQAEINTGLQQASKIIVEEAREIGVAYTPSTWGYSARVGFKDGALRDYGNSCTGADFSSIFIKKT</sequence>
<feature type="domain" description="Solute-binding protein family 5" evidence="1">
    <location>
        <begin position="96"/>
        <end position="441"/>
    </location>
</feature>
<gene>
    <name evidence="2" type="ORF">Aple_070690</name>
</gene>
<protein>
    <submittedName>
        <fullName evidence="2">ABC transporter substrate-binding protein</fullName>
    </submittedName>
</protein>
<dbReference type="Pfam" id="PF00496">
    <property type="entry name" value="SBP_bac_5"/>
    <property type="match status" value="1"/>
</dbReference>
<organism evidence="2 3">
    <name type="scientific">Acrocarpospora pleiomorpha</name>
    <dbReference type="NCBI Taxonomy" id="90975"/>
    <lineage>
        <taxon>Bacteria</taxon>
        <taxon>Bacillati</taxon>
        <taxon>Actinomycetota</taxon>
        <taxon>Actinomycetes</taxon>
        <taxon>Streptosporangiales</taxon>
        <taxon>Streptosporangiaceae</taxon>
        <taxon>Acrocarpospora</taxon>
    </lineage>
</organism>
<dbReference type="InterPro" id="IPR030678">
    <property type="entry name" value="Peptide/Ni-bd"/>
</dbReference>
<name>A0A5M3XTJ6_9ACTN</name>
<evidence type="ECO:0000259" key="1">
    <source>
        <dbReference type="Pfam" id="PF00496"/>
    </source>
</evidence>
<dbReference type="GO" id="GO:0042597">
    <property type="term" value="C:periplasmic space"/>
    <property type="evidence" value="ECO:0007669"/>
    <property type="project" value="UniProtKB-ARBA"/>
</dbReference>
<dbReference type="PANTHER" id="PTHR30290">
    <property type="entry name" value="PERIPLASMIC BINDING COMPONENT OF ABC TRANSPORTER"/>
    <property type="match status" value="1"/>
</dbReference>
<dbReference type="GO" id="GO:1904680">
    <property type="term" value="F:peptide transmembrane transporter activity"/>
    <property type="evidence" value="ECO:0007669"/>
    <property type="project" value="TreeGrafter"/>
</dbReference>
<dbReference type="Proteomes" id="UP000377595">
    <property type="component" value="Unassembled WGS sequence"/>
</dbReference>
<dbReference type="OrthoDB" id="9796817at2"/>
<proteinExistence type="predicted"/>
<dbReference type="InterPro" id="IPR039424">
    <property type="entry name" value="SBP_5"/>
</dbReference>
<dbReference type="GO" id="GO:0043190">
    <property type="term" value="C:ATP-binding cassette (ABC) transporter complex"/>
    <property type="evidence" value="ECO:0007669"/>
    <property type="project" value="InterPro"/>
</dbReference>
<dbReference type="Gene3D" id="3.90.76.10">
    <property type="entry name" value="Dipeptide-binding Protein, Domain 1"/>
    <property type="match status" value="1"/>
</dbReference>
<dbReference type="GO" id="GO:0015833">
    <property type="term" value="P:peptide transport"/>
    <property type="evidence" value="ECO:0007669"/>
    <property type="project" value="TreeGrafter"/>
</dbReference>
<keyword evidence="3" id="KW-1185">Reference proteome</keyword>
<dbReference type="SUPFAM" id="SSF53850">
    <property type="entry name" value="Periplasmic binding protein-like II"/>
    <property type="match status" value="1"/>
</dbReference>
<dbReference type="Gene3D" id="3.10.105.10">
    <property type="entry name" value="Dipeptide-binding Protein, Domain 3"/>
    <property type="match status" value="1"/>
</dbReference>